<dbReference type="InterPro" id="IPR025328">
    <property type="entry name" value="DUF4234"/>
</dbReference>
<keyword evidence="4" id="KW-1185">Reference proteome</keyword>
<dbReference type="KEGG" id="apo:Arcpr_1106"/>
<feature type="transmembrane region" description="Helical" evidence="1">
    <location>
        <begin position="23"/>
        <end position="46"/>
    </location>
</feature>
<keyword evidence="1" id="KW-0472">Membrane</keyword>
<proteinExistence type="predicted"/>
<evidence type="ECO:0000313" key="3">
    <source>
        <dbReference type="EMBL" id="ADB58165.1"/>
    </source>
</evidence>
<name>D2RDH1_ARCPA</name>
<feature type="transmembrane region" description="Helical" evidence="1">
    <location>
        <begin position="206"/>
        <end position="225"/>
    </location>
</feature>
<feature type="domain" description="DUF4234" evidence="2">
    <location>
        <begin position="203"/>
        <end position="234"/>
    </location>
</feature>
<evidence type="ECO:0000313" key="4">
    <source>
        <dbReference type="Proteomes" id="UP000001901"/>
    </source>
</evidence>
<protein>
    <recommendedName>
        <fullName evidence="2">DUF4234 domain-containing protein</fullName>
    </recommendedName>
</protein>
<organism evidence="3 4">
    <name type="scientific">Archaeoglobus profundus (strain DSM 5631 / JCM 9629 / NBRC 100127 / Av18)</name>
    <dbReference type="NCBI Taxonomy" id="572546"/>
    <lineage>
        <taxon>Archaea</taxon>
        <taxon>Methanobacteriati</taxon>
        <taxon>Methanobacteriota</taxon>
        <taxon>Archaeoglobi</taxon>
        <taxon>Archaeoglobales</taxon>
        <taxon>Archaeoglobaceae</taxon>
        <taxon>Archaeoglobus</taxon>
    </lineage>
</organism>
<evidence type="ECO:0000256" key="1">
    <source>
        <dbReference type="SAM" id="Phobius"/>
    </source>
</evidence>
<dbReference type="RefSeq" id="WP_012940501.1">
    <property type="nucleotide sequence ID" value="NC_013741.1"/>
</dbReference>
<keyword evidence="1" id="KW-1133">Transmembrane helix</keyword>
<dbReference type="GeneID" id="8739785"/>
<feature type="transmembrane region" description="Helical" evidence="1">
    <location>
        <begin position="66"/>
        <end position="89"/>
    </location>
</feature>
<dbReference type="HOGENOM" id="CLU_085612_0_0_2"/>
<sequence>MATIDQIEEYVRKREFTDYIMPLWLPFLPLIIVLSSFFWFMIILYLHDQSLNGYRVELSGREDAVIYSALPIYVILVILATAINVYVVYKWVWRRNEHFKRQKLLFNSIKDFLKSKGFDVARLESICMEIDVEENVKNAVLWALIQFVPYIGGFLLIYVYHFLNKDFYRHERREDHFLGALSSILARRGFDFSYTRYNPIPDRSTILYFVLSLITFGLFGLYWVYTLTKDPNEHFIEHRRWEDQLLNVLRRL</sequence>
<dbReference type="AlphaFoldDB" id="D2RDH1"/>
<dbReference type="EMBL" id="CP001857">
    <property type="protein sequence ID" value="ADB58165.1"/>
    <property type="molecule type" value="Genomic_DNA"/>
</dbReference>
<dbReference type="STRING" id="572546.Arcpr_1106"/>
<feature type="transmembrane region" description="Helical" evidence="1">
    <location>
        <begin position="139"/>
        <end position="163"/>
    </location>
</feature>
<evidence type="ECO:0000259" key="2">
    <source>
        <dbReference type="Pfam" id="PF14018"/>
    </source>
</evidence>
<keyword evidence="1" id="KW-0812">Transmembrane</keyword>
<dbReference type="PaxDb" id="572546-Arcpr_1106"/>
<dbReference type="Proteomes" id="UP000001901">
    <property type="component" value="Chromosome"/>
</dbReference>
<gene>
    <name evidence="3" type="ordered locus">Arcpr_1106</name>
</gene>
<dbReference type="OrthoDB" id="358884at2157"/>
<dbReference type="eggNOG" id="arCOG06689">
    <property type="taxonomic scope" value="Archaea"/>
</dbReference>
<accession>D2RDH1</accession>
<reference evidence="3 4" key="1">
    <citation type="journal article" date="2010" name="Stand. Genomic Sci.">
        <title>Complete genome sequence of Archaeoglobus profundus type strain (AV18).</title>
        <authorList>
            <person name="von Jan M."/>
            <person name="Lapidus A."/>
            <person name="Del Rio T.G."/>
            <person name="Copeland A."/>
            <person name="Tice H."/>
            <person name="Cheng J.F."/>
            <person name="Lucas S."/>
            <person name="Chen F."/>
            <person name="Nolan M."/>
            <person name="Goodwin L."/>
            <person name="Han C."/>
            <person name="Pitluck S."/>
            <person name="Liolios K."/>
            <person name="Ivanova N."/>
            <person name="Mavromatis K."/>
            <person name="Ovchinnikova G."/>
            <person name="Chertkov O."/>
            <person name="Pati A."/>
            <person name="Chen A."/>
            <person name="Palaniappan K."/>
            <person name="Land M."/>
            <person name="Hauser L."/>
            <person name="Chang Y.J."/>
            <person name="Jeffries C.D."/>
            <person name="Saunders E."/>
            <person name="Brettin T."/>
            <person name="Detter J.C."/>
            <person name="Chain P."/>
            <person name="Eichinger K."/>
            <person name="Huber H."/>
            <person name="Spring S."/>
            <person name="Rohde M."/>
            <person name="Goker M."/>
            <person name="Wirth R."/>
            <person name="Woyke T."/>
            <person name="Bristow J."/>
            <person name="Eisen J.A."/>
            <person name="Markowitz V."/>
            <person name="Hugenholtz P."/>
            <person name="Kyrpides N.C."/>
            <person name="Klenk H.P."/>
        </authorList>
    </citation>
    <scope>NUCLEOTIDE SEQUENCE [LARGE SCALE GENOMIC DNA]</scope>
    <source>
        <strain evidence="4">DSM 5631 / JCM 9629 / NBRC 100127 / Av18</strain>
    </source>
</reference>
<dbReference type="Pfam" id="PF14018">
    <property type="entry name" value="DUF4234"/>
    <property type="match status" value="1"/>
</dbReference>